<evidence type="ECO:0000313" key="1">
    <source>
        <dbReference type="EMBL" id="EFX78345.1"/>
    </source>
</evidence>
<name>E9GQF7_DAPPU</name>
<accession>E9GQF7</accession>
<dbReference type="InParanoid" id="E9GQF7"/>
<dbReference type="AlphaFoldDB" id="E9GQF7"/>
<dbReference type="Proteomes" id="UP000000305">
    <property type="component" value="Unassembled WGS sequence"/>
</dbReference>
<gene>
    <name evidence="1" type="ORF">DAPPUDRAFT_246414</name>
</gene>
<proteinExistence type="predicted"/>
<keyword evidence="2" id="KW-1185">Reference proteome</keyword>
<protein>
    <submittedName>
        <fullName evidence="1">Uncharacterized protein</fullName>
    </submittedName>
</protein>
<sequence length="54" mass="5901">MTVLTFSRKYSTGLIVSLRRDTHASLVFCRNAGKAVSTADGHVGQQNKRLPVIV</sequence>
<evidence type="ECO:0000313" key="2">
    <source>
        <dbReference type="Proteomes" id="UP000000305"/>
    </source>
</evidence>
<dbReference type="KEGG" id="dpx:DAPPUDRAFT_246414"/>
<dbReference type="EMBL" id="GL732558">
    <property type="protein sequence ID" value="EFX78345.1"/>
    <property type="molecule type" value="Genomic_DNA"/>
</dbReference>
<dbReference type="HOGENOM" id="CLU_3052450_0_0_1"/>
<reference evidence="1 2" key="1">
    <citation type="journal article" date="2011" name="Science">
        <title>The ecoresponsive genome of Daphnia pulex.</title>
        <authorList>
            <person name="Colbourne J.K."/>
            <person name="Pfrender M.E."/>
            <person name="Gilbert D."/>
            <person name="Thomas W.K."/>
            <person name="Tucker A."/>
            <person name="Oakley T.H."/>
            <person name="Tokishita S."/>
            <person name="Aerts A."/>
            <person name="Arnold G.J."/>
            <person name="Basu M.K."/>
            <person name="Bauer D.J."/>
            <person name="Caceres C.E."/>
            <person name="Carmel L."/>
            <person name="Casola C."/>
            <person name="Choi J.H."/>
            <person name="Detter J.C."/>
            <person name="Dong Q."/>
            <person name="Dusheyko S."/>
            <person name="Eads B.D."/>
            <person name="Frohlich T."/>
            <person name="Geiler-Samerotte K.A."/>
            <person name="Gerlach D."/>
            <person name="Hatcher P."/>
            <person name="Jogdeo S."/>
            <person name="Krijgsveld J."/>
            <person name="Kriventseva E.V."/>
            <person name="Kultz D."/>
            <person name="Laforsch C."/>
            <person name="Lindquist E."/>
            <person name="Lopez J."/>
            <person name="Manak J.R."/>
            <person name="Muller J."/>
            <person name="Pangilinan J."/>
            <person name="Patwardhan R.P."/>
            <person name="Pitluck S."/>
            <person name="Pritham E.J."/>
            <person name="Rechtsteiner A."/>
            <person name="Rho M."/>
            <person name="Rogozin I.B."/>
            <person name="Sakarya O."/>
            <person name="Salamov A."/>
            <person name="Schaack S."/>
            <person name="Shapiro H."/>
            <person name="Shiga Y."/>
            <person name="Skalitzky C."/>
            <person name="Smith Z."/>
            <person name="Souvorov A."/>
            <person name="Sung W."/>
            <person name="Tang Z."/>
            <person name="Tsuchiya D."/>
            <person name="Tu H."/>
            <person name="Vos H."/>
            <person name="Wang M."/>
            <person name="Wolf Y.I."/>
            <person name="Yamagata H."/>
            <person name="Yamada T."/>
            <person name="Ye Y."/>
            <person name="Shaw J.R."/>
            <person name="Andrews J."/>
            <person name="Crease T.J."/>
            <person name="Tang H."/>
            <person name="Lucas S.M."/>
            <person name="Robertson H.M."/>
            <person name="Bork P."/>
            <person name="Koonin E.V."/>
            <person name="Zdobnov E.M."/>
            <person name="Grigoriev I.V."/>
            <person name="Lynch M."/>
            <person name="Boore J.L."/>
        </authorList>
    </citation>
    <scope>NUCLEOTIDE SEQUENCE [LARGE SCALE GENOMIC DNA]</scope>
</reference>
<organism evidence="1 2">
    <name type="scientific">Daphnia pulex</name>
    <name type="common">Water flea</name>
    <dbReference type="NCBI Taxonomy" id="6669"/>
    <lineage>
        <taxon>Eukaryota</taxon>
        <taxon>Metazoa</taxon>
        <taxon>Ecdysozoa</taxon>
        <taxon>Arthropoda</taxon>
        <taxon>Crustacea</taxon>
        <taxon>Branchiopoda</taxon>
        <taxon>Diplostraca</taxon>
        <taxon>Cladocera</taxon>
        <taxon>Anomopoda</taxon>
        <taxon>Daphniidae</taxon>
        <taxon>Daphnia</taxon>
    </lineage>
</organism>